<dbReference type="Proteomes" id="UP001612415">
    <property type="component" value="Unassembled WGS sequence"/>
</dbReference>
<dbReference type="SUPFAM" id="SSF103473">
    <property type="entry name" value="MFS general substrate transporter"/>
    <property type="match status" value="1"/>
</dbReference>
<dbReference type="CDD" id="cd06173">
    <property type="entry name" value="MFS_MefA_like"/>
    <property type="match status" value="1"/>
</dbReference>
<feature type="transmembrane region" description="Helical" evidence="6">
    <location>
        <begin position="358"/>
        <end position="382"/>
    </location>
</feature>
<dbReference type="PANTHER" id="PTHR23513:SF17">
    <property type="entry name" value="MEMBRANE PROTEIN"/>
    <property type="match status" value="1"/>
</dbReference>
<dbReference type="InterPro" id="IPR011701">
    <property type="entry name" value="MFS"/>
</dbReference>
<dbReference type="Gene3D" id="1.20.1250.20">
    <property type="entry name" value="MFS general substrate transporter like domains"/>
    <property type="match status" value="1"/>
</dbReference>
<dbReference type="PANTHER" id="PTHR23513">
    <property type="entry name" value="INTEGRAL MEMBRANE EFFLUX PROTEIN-RELATED"/>
    <property type="match status" value="1"/>
</dbReference>
<feature type="transmembrane region" description="Helical" evidence="6">
    <location>
        <begin position="182"/>
        <end position="200"/>
    </location>
</feature>
<comment type="subcellular location">
    <subcellularLocation>
        <location evidence="1">Cell membrane</location>
        <topology evidence="1">Multi-pass membrane protein</topology>
    </subcellularLocation>
</comment>
<keyword evidence="8" id="KW-1185">Reference proteome</keyword>
<feature type="transmembrane region" description="Helical" evidence="6">
    <location>
        <begin position="56"/>
        <end position="76"/>
    </location>
</feature>
<evidence type="ECO:0000256" key="1">
    <source>
        <dbReference type="ARBA" id="ARBA00004651"/>
    </source>
</evidence>
<dbReference type="Pfam" id="PF07690">
    <property type="entry name" value="MFS_1"/>
    <property type="match status" value="1"/>
</dbReference>
<evidence type="ECO:0000313" key="7">
    <source>
        <dbReference type="EMBL" id="MFI5676080.1"/>
    </source>
</evidence>
<comment type="caution">
    <text evidence="7">The sequence shown here is derived from an EMBL/GenBank/DDBJ whole genome shotgun (WGS) entry which is preliminary data.</text>
</comment>
<feature type="transmembrane region" description="Helical" evidence="6">
    <location>
        <begin position="324"/>
        <end position="346"/>
    </location>
</feature>
<protein>
    <submittedName>
        <fullName evidence="7">MFS transporter</fullName>
    </submittedName>
</protein>
<keyword evidence="5 6" id="KW-0472">Membrane</keyword>
<evidence type="ECO:0000256" key="4">
    <source>
        <dbReference type="ARBA" id="ARBA00022989"/>
    </source>
</evidence>
<feature type="transmembrane region" description="Helical" evidence="6">
    <location>
        <begin position="265"/>
        <end position="288"/>
    </location>
</feature>
<dbReference type="RefSeq" id="WP_398656836.1">
    <property type="nucleotide sequence ID" value="NZ_JBITDC010000005.1"/>
</dbReference>
<evidence type="ECO:0000256" key="5">
    <source>
        <dbReference type="ARBA" id="ARBA00023136"/>
    </source>
</evidence>
<organism evidence="7 8">
    <name type="scientific">Streptomyces cellulosae</name>
    <dbReference type="NCBI Taxonomy" id="1968"/>
    <lineage>
        <taxon>Bacteria</taxon>
        <taxon>Bacillati</taxon>
        <taxon>Actinomycetota</taxon>
        <taxon>Actinomycetes</taxon>
        <taxon>Kitasatosporales</taxon>
        <taxon>Streptomycetaceae</taxon>
        <taxon>Streptomyces</taxon>
    </lineage>
</organism>
<feature type="transmembrane region" description="Helical" evidence="6">
    <location>
        <begin position="28"/>
        <end position="50"/>
    </location>
</feature>
<evidence type="ECO:0000256" key="2">
    <source>
        <dbReference type="ARBA" id="ARBA00022475"/>
    </source>
</evidence>
<evidence type="ECO:0000256" key="6">
    <source>
        <dbReference type="SAM" id="Phobius"/>
    </source>
</evidence>
<feature type="transmembrane region" description="Helical" evidence="6">
    <location>
        <begin position="388"/>
        <end position="407"/>
    </location>
</feature>
<gene>
    <name evidence="7" type="ORF">ACIA8P_15600</name>
</gene>
<dbReference type="InterPro" id="IPR036259">
    <property type="entry name" value="MFS_trans_sf"/>
</dbReference>
<accession>A0ABW7Y160</accession>
<keyword evidence="2" id="KW-1003">Cell membrane</keyword>
<sequence>MTVTAPVRSERDTAGHPAHRDGNVLRWLAAYTASMMGDNVYYLALSWAAVRAGTPAQAGLVMAASAVPRALLMLGGGVIADRLGPRRVVIGSDAVRCAAVLAVAVLLFTTDPGLWPLAVLAVVFGTVDAVFMPAVGALPARVTSRDQLARVQGMRGLGIRFASVAGGPLGGLGVALGGAAAAFGLAALLIAVSVPLLVSVRMRELPADDTAASGGTAWRDLVAGLHYIRRHRVLAPLVLAIALGDLGFVGPLNVGLALLADERGWGASGMGWVLAGFGVGAGAASLLLTVRGRVPHAGHVMAYACVAGSVAIGALAYAPDVAAAVGVALLVGGLAGLSGALCGALLQTQSDPAYLGRVTAVASLVSLGFAPLSMPLSAAAIGTWGTRPVFVVSALVCGLGAMVALGARDLRRAELPR</sequence>
<dbReference type="EMBL" id="JBITDC010000005">
    <property type="protein sequence ID" value="MFI5676080.1"/>
    <property type="molecule type" value="Genomic_DNA"/>
</dbReference>
<evidence type="ECO:0000256" key="3">
    <source>
        <dbReference type="ARBA" id="ARBA00022692"/>
    </source>
</evidence>
<feature type="transmembrane region" description="Helical" evidence="6">
    <location>
        <begin position="300"/>
        <end position="318"/>
    </location>
</feature>
<keyword evidence="4 6" id="KW-1133">Transmembrane helix</keyword>
<evidence type="ECO:0000313" key="8">
    <source>
        <dbReference type="Proteomes" id="UP001612415"/>
    </source>
</evidence>
<keyword evidence="3 6" id="KW-0812">Transmembrane</keyword>
<reference evidence="7 8" key="1">
    <citation type="submission" date="2024-10" db="EMBL/GenBank/DDBJ databases">
        <title>The Natural Products Discovery Center: Release of the First 8490 Sequenced Strains for Exploring Actinobacteria Biosynthetic Diversity.</title>
        <authorList>
            <person name="Kalkreuter E."/>
            <person name="Kautsar S.A."/>
            <person name="Yang D."/>
            <person name="Bader C.D."/>
            <person name="Teijaro C.N."/>
            <person name="Fluegel L."/>
            <person name="Davis C.M."/>
            <person name="Simpson J.R."/>
            <person name="Lauterbach L."/>
            <person name="Steele A.D."/>
            <person name="Gui C."/>
            <person name="Meng S."/>
            <person name="Li G."/>
            <person name="Viehrig K."/>
            <person name="Ye F."/>
            <person name="Su P."/>
            <person name="Kiefer A.F."/>
            <person name="Nichols A."/>
            <person name="Cepeda A.J."/>
            <person name="Yan W."/>
            <person name="Fan B."/>
            <person name="Jiang Y."/>
            <person name="Adhikari A."/>
            <person name="Zheng C.-J."/>
            <person name="Schuster L."/>
            <person name="Cowan T.M."/>
            <person name="Smanski M.J."/>
            <person name="Chevrette M.G."/>
            <person name="De Carvalho L.P.S."/>
            <person name="Shen B."/>
        </authorList>
    </citation>
    <scope>NUCLEOTIDE SEQUENCE [LARGE SCALE GENOMIC DNA]</scope>
    <source>
        <strain evidence="7 8">NPDC051599</strain>
    </source>
</reference>
<feature type="transmembrane region" description="Helical" evidence="6">
    <location>
        <begin position="114"/>
        <end position="136"/>
    </location>
</feature>
<feature type="transmembrane region" description="Helical" evidence="6">
    <location>
        <begin position="157"/>
        <end position="176"/>
    </location>
</feature>
<proteinExistence type="predicted"/>
<feature type="transmembrane region" description="Helical" evidence="6">
    <location>
        <begin position="233"/>
        <end position="259"/>
    </location>
</feature>
<name>A0ABW7Y160_STRCE</name>
<feature type="transmembrane region" description="Helical" evidence="6">
    <location>
        <begin position="88"/>
        <end position="108"/>
    </location>
</feature>